<dbReference type="PANTHER" id="PTHR34129">
    <property type="entry name" value="BLR1139 PROTEIN"/>
    <property type="match status" value="1"/>
</dbReference>
<sequence>MYLVIFDIDGTLTNTYKIDENCFLRALALEFGIFGINTNWAGYKHTTDSGITQQIFIEKLGRVPSDEELVRFKRCFVSLLQEAFIDNQNLFSEIPGSGNLLSELQLDPDWCVAIATGGWSESAKVKLQKANLQIAEIPFASADDAISREDIVNTAILKAKNVYQVETFDRVVFVGDGIWDVKTSANLNIAFIGIGNLELINVGATQIIKDFTNLEVFQAILKTAKIPRFSMNTILHITQRQQWEAAKLIGSYRADSLDNEGFIHCSRLTQIVKVANRFFKHQKDLVLLFIDSEKVQAEIREEEAEIGELFPHIYGELNIDAVYQVIDFGAGEDGFFELPQEVVDLE</sequence>
<dbReference type="Gene3D" id="1.10.150.240">
    <property type="entry name" value="Putative phosphatase, domain 2"/>
    <property type="match status" value="1"/>
</dbReference>
<dbReference type="Pfam" id="PF00702">
    <property type="entry name" value="Hydrolase"/>
    <property type="match status" value="1"/>
</dbReference>
<dbReference type="InterPro" id="IPR009297">
    <property type="entry name" value="DUF952"/>
</dbReference>
<evidence type="ECO:0000313" key="1">
    <source>
        <dbReference type="EMBL" id="MBD2613200.1"/>
    </source>
</evidence>
<dbReference type="InterPro" id="IPR023198">
    <property type="entry name" value="PGP-like_dom2"/>
</dbReference>
<dbReference type="InterPro" id="IPR023214">
    <property type="entry name" value="HAD_sf"/>
</dbReference>
<evidence type="ECO:0000313" key="2">
    <source>
        <dbReference type="Proteomes" id="UP000606396"/>
    </source>
</evidence>
<accession>A0ABR8HBK9</accession>
<protein>
    <submittedName>
        <fullName evidence="1">DUF952 domain-containing protein</fullName>
    </submittedName>
</protein>
<dbReference type="Gene3D" id="3.20.170.20">
    <property type="entry name" value="Protein of unknown function DUF952"/>
    <property type="match status" value="1"/>
</dbReference>
<dbReference type="Gene3D" id="3.40.50.1000">
    <property type="entry name" value="HAD superfamily/HAD-like"/>
    <property type="match status" value="1"/>
</dbReference>
<dbReference type="Proteomes" id="UP000606396">
    <property type="component" value="Unassembled WGS sequence"/>
</dbReference>
<reference evidence="1 2" key="1">
    <citation type="journal article" date="2020" name="ISME J.">
        <title>Comparative genomics reveals insights into cyanobacterial evolution and habitat adaptation.</title>
        <authorList>
            <person name="Chen M.Y."/>
            <person name="Teng W.K."/>
            <person name="Zhao L."/>
            <person name="Hu C.X."/>
            <person name="Zhou Y.K."/>
            <person name="Han B.P."/>
            <person name="Song L.R."/>
            <person name="Shu W.S."/>
        </authorList>
    </citation>
    <scope>NUCLEOTIDE SEQUENCE [LARGE SCALE GENOMIC DNA]</scope>
    <source>
        <strain evidence="1 2">FACHB-252</strain>
    </source>
</reference>
<organism evidence="1 2">
    <name type="scientific">Nostoc punctiforme FACHB-252</name>
    <dbReference type="NCBI Taxonomy" id="1357509"/>
    <lineage>
        <taxon>Bacteria</taxon>
        <taxon>Bacillati</taxon>
        <taxon>Cyanobacteriota</taxon>
        <taxon>Cyanophyceae</taxon>
        <taxon>Nostocales</taxon>
        <taxon>Nostocaceae</taxon>
        <taxon>Nostoc</taxon>
    </lineage>
</organism>
<dbReference type="PANTHER" id="PTHR34129:SF1">
    <property type="entry name" value="DUF952 DOMAIN-CONTAINING PROTEIN"/>
    <property type="match status" value="1"/>
</dbReference>
<dbReference type="InterPro" id="IPR036412">
    <property type="entry name" value="HAD-like_sf"/>
</dbReference>
<dbReference type="SFLD" id="SFLDG01129">
    <property type="entry name" value="C1.5:_HAD__Beta-PGM__Phosphata"/>
    <property type="match status" value="1"/>
</dbReference>
<dbReference type="Pfam" id="PF06108">
    <property type="entry name" value="DUF952"/>
    <property type="match status" value="1"/>
</dbReference>
<dbReference type="SUPFAM" id="SSF56784">
    <property type="entry name" value="HAD-like"/>
    <property type="match status" value="1"/>
</dbReference>
<gene>
    <name evidence="1" type="ORF">H6G94_18310</name>
</gene>
<comment type="caution">
    <text evidence="1">The sequence shown here is derived from an EMBL/GenBank/DDBJ whole genome shotgun (WGS) entry which is preliminary data.</text>
</comment>
<proteinExistence type="predicted"/>
<dbReference type="EMBL" id="JACJTC010000013">
    <property type="protein sequence ID" value="MBD2613200.1"/>
    <property type="molecule type" value="Genomic_DNA"/>
</dbReference>
<keyword evidence="2" id="KW-1185">Reference proteome</keyword>
<dbReference type="SUPFAM" id="SSF56399">
    <property type="entry name" value="ADP-ribosylation"/>
    <property type="match status" value="1"/>
</dbReference>
<dbReference type="CDD" id="cd01427">
    <property type="entry name" value="HAD_like"/>
    <property type="match status" value="1"/>
</dbReference>
<name>A0ABR8HBK9_NOSPU</name>
<dbReference type="SFLD" id="SFLDS00003">
    <property type="entry name" value="Haloacid_Dehalogenase"/>
    <property type="match status" value="1"/>
</dbReference>